<dbReference type="EMBL" id="JACVXA010000016">
    <property type="protein sequence ID" value="MBE3638123.1"/>
    <property type="molecule type" value="Genomic_DNA"/>
</dbReference>
<dbReference type="Gene3D" id="3.40.50.300">
    <property type="entry name" value="P-loop containing nucleotide triphosphate hydrolases"/>
    <property type="match status" value="2"/>
</dbReference>
<dbReference type="NCBIfam" id="NF007739">
    <property type="entry name" value="PRK10419.1"/>
    <property type="match status" value="2"/>
</dbReference>
<keyword evidence="3" id="KW-0813">Transport</keyword>
<feature type="domain" description="ABC transporter" evidence="9">
    <location>
        <begin position="271"/>
        <end position="519"/>
    </location>
</feature>
<comment type="caution">
    <text evidence="10">The sequence shown here is derived from an EMBL/GenBank/DDBJ whole genome shotgun (WGS) entry which is preliminary data.</text>
</comment>
<dbReference type="GO" id="GO:0055085">
    <property type="term" value="P:transmembrane transport"/>
    <property type="evidence" value="ECO:0007669"/>
    <property type="project" value="UniProtKB-ARBA"/>
</dbReference>
<evidence type="ECO:0000256" key="3">
    <source>
        <dbReference type="ARBA" id="ARBA00022448"/>
    </source>
</evidence>
<dbReference type="AlphaFoldDB" id="A0A8J6YYK5"/>
<protein>
    <submittedName>
        <fullName evidence="10">ABC transporter ATP-binding protein</fullName>
    </submittedName>
</protein>
<dbReference type="PANTHER" id="PTHR43297">
    <property type="entry name" value="OLIGOPEPTIDE TRANSPORT ATP-BINDING PROTEIN APPD"/>
    <property type="match status" value="1"/>
</dbReference>
<dbReference type="InterPro" id="IPR013563">
    <property type="entry name" value="Oligopep_ABC_C"/>
</dbReference>
<evidence type="ECO:0000313" key="10">
    <source>
        <dbReference type="EMBL" id="MBE3638123.1"/>
    </source>
</evidence>
<keyword evidence="4" id="KW-1003">Cell membrane</keyword>
<dbReference type="InterPro" id="IPR050388">
    <property type="entry name" value="ABC_Ni/Peptide_Import"/>
</dbReference>
<comment type="subcellular location">
    <subcellularLocation>
        <location evidence="1">Cell inner membrane</location>
        <topology evidence="1">Peripheral membrane protein</topology>
    </subcellularLocation>
</comment>
<dbReference type="GO" id="GO:0005524">
    <property type="term" value="F:ATP binding"/>
    <property type="evidence" value="ECO:0007669"/>
    <property type="project" value="UniProtKB-KW"/>
</dbReference>
<dbReference type="SUPFAM" id="SSF52540">
    <property type="entry name" value="P-loop containing nucleoside triphosphate hydrolases"/>
    <property type="match status" value="2"/>
</dbReference>
<feature type="region of interest" description="Disordered" evidence="8">
    <location>
        <begin position="523"/>
        <end position="556"/>
    </location>
</feature>
<feature type="domain" description="ABC transporter" evidence="9">
    <location>
        <begin position="4"/>
        <end position="250"/>
    </location>
</feature>
<dbReference type="GO" id="GO:0005886">
    <property type="term" value="C:plasma membrane"/>
    <property type="evidence" value="ECO:0007669"/>
    <property type="project" value="UniProtKB-SubCell"/>
</dbReference>
<dbReference type="PROSITE" id="PS50893">
    <property type="entry name" value="ABC_TRANSPORTER_2"/>
    <property type="match status" value="2"/>
</dbReference>
<accession>A0A8J6YYK5</accession>
<evidence type="ECO:0000256" key="5">
    <source>
        <dbReference type="ARBA" id="ARBA00022741"/>
    </source>
</evidence>
<evidence type="ECO:0000256" key="8">
    <source>
        <dbReference type="SAM" id="MobiDB-lite"/>
    </source>
</evidence>
<evidence type="ECO:0000256" key="6">
    <source>
        <dbReference type="ARBA" id="ARBA00022840"/>
    </source>
</evidence>
<evidence type="ECO:0000313" key="11">
    <source>
        <dbReference type="Proteomes" id="UP000609121"/>
    </source>
</evidence>
<organism evidence="10 11">
    <name type="scientific">Mangrovicoccus algicola</name>
    <dbReference type="NCBI Taxonomy" id="2771008"/>
    <lineage>
        <taxon>Bacteria</taxon>
        <taxon>Pseudomonadati</taxon>
        <taxon>Pseudomonadota</taxon>
        <taxon>Alphaproteobacteria</taxon>
        <taxon>Rhodobacterales</taxon>
        <taxon>Paracoccaceae</taxon>
        <taxon>Mangrovicoccus</taxon>
    </lineage>
</organism>
<proteinExistence type="inferred from homology"/>
<dbReference type="InterPro" id="IPR027417">
    <property type="entry name" value="P-loop_NTPase"/>
</dbReference>
<dbReference type="GO" id="GO:0015833">
    <property type="term" value="P:peptide transport"/>
    <property type="evidence" value="ECO:0007669"/>
    <property type="project" value="InterPro"/>
</dbReference>
<dbReference type="InterPro" id="IPR003439">
    <property type="entry name" value="ABC_transporter-like_ATP-bd"/>
</dbReference>
<dbReference type="CDD" id="cd03257">
    <property type="entry name" value="ABC_NikE_OppD_transporters"/>
    <property type="match status" value="2"/>
</dbReference>
<keyword evidence="11" id="KW-1185">Reference proteome</keyword>
<dbReference type="PROSITE" id="PS00211">
    <property type="entry name" value="ABC_TRANSPORTER_1"/>
    <property type="match status" value="2"/>
</dbReference>
<dbReference type="RefSeq" id="WP_193181495.1">
    <property type="nucleotide sequence ID" value="NZ_JACVXA010000016.1"/>
</dbReference>
<keyword evidence="7" id="KW-0472">Membrane</keyword>
<reference evidence="10" key="1">
    <citation type="submission" date="2020-09" db="EMBL/GenBank/DDBJ databases">
        <title>A novel bacterium of genus Mangrovicoccus, isolated from South China Sea.</title>
        <authorList>
            <person name="Huang H."/>
            <person name="Mo K."/>
            <person name="Hu Y."/>
        </authorList>
    </citation>
    <scope>NUCLEOTIDE SEQUENCE</scope>
    <source>
        <strain evidence="10">HB182678</strain>
    </source>
</reference>
<evidence type="ECO:0000256" key="7">
    <source>
        <dbReference type="ARBA" id="ARBA00023136"/>
    </source>
</evidence>
<dbReference type="FunFam" id="3.40.50.300:FF:000016">
    <property type="entry name" value="Oligopeptide ABC transporter ATP-binding component"/>
    <property type="match status" value="1"/>
</dbReference>
<dbReference type="InterPro" id="IPR003593">
    <property type="entry name" value="AAA+_ATPase"/>
</dbReference>
<dbReference type="PANTHER" id="PTHR43297:SF2">
    <property type="entry name" value="DIPEPTIDE TRANSPORT ATP-BINDING PROTEIN DPPD"/>
    <property type="match status" value="1"/>
</dbReference>
<keyword evidence="5" id="KW-0547">Nucleotide-binding</keyword>
<name>A0A8J6YYK5_9RHOB</name>
<evidence type="ECO:0000256" key="2">
    <source>
        <dbReference type="ARBA" id="ARBA00005417"/>
    </source>
</evidence>
<keyword evidence="6 10" id="KW-0067">ATP-binding</keyword>
<dbReference type="Proteomes" id="UP000609121">
    <property type="component" value="Unassembled WGS sequence"/>
</dbReference>
<evidence type="ECO:0000256" key="1">
    <source>
        <dbReference type="ARBA" id="ARBA00004417"/>
    </source>
</evidence>
<evidence type="ECO:0000256" key="4">
    <source>
        <dbReference type="ARBA" id="ARBA00022475"/>
    </source>
</evidence>
<dbReference type="InterPro" id="IPR017871">
    <property type="entry name" value="ABC_transporter-like_CS"/>
</dbReference>
<dbReference type="Pfam" id="PF00005">
    <property type="entry name" value="ABC_tran"/>
    <property type="match status" value="2"/>
</dbReference>
<dbReference type="NCBIfam" id="NF008453">
    <property type="entry name" value="PRK11308.1"/>
    <property type="match status" value="2"/>
</dbReference>
<evidence type="ECO:0000259" key="9">
    <source>
        <dbReference type="PROSITE" id="PS50893"/>
    </source>
</evidence>
<comment type="similarity">
    <text evidence="2">Belongs to the ABC transporter superfamily.</text>
</comment>
<sequence length="556" mass="60131">MTVLDIRNLAVAFGATPVVHGVDLSIARGEALALVGESGSGKSITAMALMGLLPARASMTADAMELEGQDLRGLSDAALRRLRGPQMGMIFQEPMTSLTPVLTIGRQMTEALRVHFGLSGEAARARAIDMLDRVEISRPADRLRQYPHEFSGGMRQRVMIAMTMALEPRLLIADEPTTALDVTVQAQILDLMRTLVRETGTSLLLITHDMGVVAQMADRVTVMRHGRLVETEAAAPLFAAPRQDYTRILLNSVPRLDAPLRPAPQPTPPVLGFRDISRSFAGRGLLRRSEPVRALDGVTLDIARGETLALVGESGSGKSTLGRIGTRLDLEHDGRVEIDGIDITGLRGRALRKLRSRVQVVFQDPLASLDPRFTVGRTLGEPLRIHQGLAGECLRTRAADLLAQVGLPSSALGRLPHEFSGGQRQRIAIARALAVDPAVIVADEPTSALDVSVQSKVLDLMEDLQRERGLAYLFVTHDLAVVRRIAHRVAVMRRGRIVEMGPVSAVLDDARHPYTQALLAAAPVADPTRARRPPAPMPHTPDKPLSLVSDGHWVAA</sequence>
<dbReference type="GO" id="GO:0016887">
    <property type="term" value="F:ATP hydrolysis activity"/>
    <property type="evidence" value="ECO:0007669"/>
    <property type="project" value="InterPro"/>
</dbReference>
<dbReference type="SMART" id="SM00382">
    <property type="entry name" value="AAA"/>
    <property type="match status" value="2"/>
</dbReference>
<gene>
    <name evidence="10" type="ORF">ICN82_07900</name>
</gene>
<dbReference type="Pfam" id="PF08352">
    <property type="entry name" value="oligo_HPY"/>
    <property type="match status" value="2"/>
</dbReference>